<keyword evidence="3" id="KW-1185">Reference proteome</keyword>
<sequence length="415" mass="47824">MFSKNDTRLLIITRYTSIRVLGIFFFCIPSSYSTQPSIVHPLFFGLSRINCIYTIVCFDIFLVRISFWKPGFSENSVVVVDDKLSDNIHFFDLKYRCRSCTNSISSRLSPIVFFFLSHKIQEEGKKEIFDNFSLSLLSINPTMPFEVLALPYSWVHKQGPSSRFNSLRNLVNASYDKPRYKFGIIKSPRVKSNETILSDFSIDMNDEICFYLLLGTQQVFDSFYEKDGYVRDLSQDTLTTRQVFTNDIPERYYSTFDLDEIAKSDVVFVDDDFEFTDDLLNRCIASVGLRSFHGDSKPRVKEFELTAFTSFMRNTGPKVLDFVISKCLLDSGNFAKLSRTGGLSDFDSIVIHADVIREHGLVDYYIKKCSFEKSSRPDVVVRVNQNMEVDADVFEEGVLASQDFHIAFLHRQIDV</sequence>
<keyword evidence="1" id="KW-1133">Transmembrane helix</keyword>
<keyword evidence="1" id="KW-0812">Transmembrane</keyword>
<reference evidence="2 3" key="1">
    <citation type="submission" date="2013-02" db="EMBL/GenBank/DDBJ databases">
        <title>Genome sequence of Candida maltosa Xu316, a potential industrial strain for xylitol and ethanol production.</title>
        <authorList>
            <person name="Yu J."/>
            <person name="Wang Q."/>
            <person name="Geng X."/>
            <person name="Bao W."/>
            <person name="He P."/>
            <person name="Cai J."/>
        </authorList>
    </citation>
    <scope>NUCLEOTIDE SEQUENCE [LARGE SCALE GENOMIC DNA]</scope>
    <source>
        <strain evidence="3">Xu316</strain>
    </source>
</reference>
<gene>
    <name evidence="2" type="ORF">G210_2775</name>
</gene>
<organism evidence="2 3">
    <name type="scientific">Candida maltosa (strain Xu316)</name>
    <name type="common">Yeast</name>
    <dbReference type="NCBI Taxonomy" id="1245528"/>
    <lineage>
        <taxon>Eukaryota</taxon>
        <taxon>Fungi</taxon>
        <taxon>Dikarya</taxon>
        <taxon>Ascomycota</taxon>
        <taxon>Saccharomycotina</taxon>
        <taxon>Pichiomycetes</taxon>
        <taxon>Debaryomycetaceae</taxon>
        <taxon>Candida/Lodderomyces clade</taxon>
        <taxon>Candida</taxon>
    </lineage>
</organism>
<keyword evidence="1" id="KW-0472">Membrane</keyword>
<dbReference type="eggNOG" id="ENOG502SG1V">
    <property type="taxonomic scope" value="Eukaryota"/>
</dbReference>
<comment type="caution">
    <text evidence="2">The sequence shown here is derived from an EMBL/GenBank/DDBJ whole genome shotgun (WGS) entry which is preliminary data.</text>
</comment>
<accession>M3J4L5</accession>
<feature type="transmembrane region" description="Helical" evidence="1">
    <location>
        <begin position="12"/>
        <end position="32"/>
    </location>
</feature>
<name>M3J4L5_CANMX</name>
<evidence type="ECO:0000313" key="3">
    <source>
        <dbReference type="Proteomes" id="UP000011777"/>
    </source>
</evidence>
<dbReference type="Proteomes" id="UP000011777">
    <property type="component" value="Unassembled WGS sequence"/>
</dbReference>
<feature type="non-terminal residue" evidence="2">
    <location>
        <position position="1"/>
    </location>
</feature>
<evidence type="ECO:0000313" key="2">
    <source>
        <dbReference type="EMBL" id="EMG46958.1"/>
    </source>
</evidence>
<dbReference type="HOGENOM" id="CLU_662208_0_0_1"/>
<protein>
    <submittedName>
        <fullName evidence="2">Uncharacterized protein</fullName>
    </submittedName>
</protein>
<evidence type="ECO:0000256" key="1">
    <source>
        <dbReference type="SAM" id="Phobius"/>
    </source>
</evidence>
<dbReference type="AlphaFoldDB" id="M3J4L5"/>
<proteinExistence type="predicted"/>
<dbReference type="OMA" id="FMRNTAP"/>
<dbReference type="OrthoDB" id="4062597at2759"/>
<dbReference type="EMBL" id="AOGT01001799">
    <property type="protein sequence ID" value="EMG46958.1"/>
    <property type="molecule type" value="Genomic_DNA"/>
</dbReference>